<sequence length="449" mass="48796">MMKKLSLAMAVLLAGSLTACTGNAGKDVSKEAQSKESTTAKSEDTTSGPVTLTFNWWGGDSRHEATKKAVDAFMAKYPDIKVEVNFGAWTDWETARALEFQSGTAADLSQINMDWISNYDANGDTFLDLNTVSDVIDLTQYDSALLDRSKDSKGGLAGVPIAETGRIFYWDKTTFDEAGIDTPKSLAELRAAGATFKEKLGDDYYPLAMGQYDRAIFMTFYLQAKYKEAIFSDEGKFNFTQDQIKDGIEFIQSLEADHVIPSIKTVDGDGAASFDVNEKFISGKYAGILEWDSSASKFKKALGDARELVVGEEFKDLADGSDTGVFTKISMLYAISAKSQHPKEAAMLLNFLVNDPEGIEIIGTERGIPASKVALEQLTKADKINPMTGDAHKKVLEAAEFSMSPKFDDSSLKGSSGLYTEVFGGVSYGDYSAEDGAKMLFDGFSNVSN</sequence>
<feature type="signal peptide" evidence="2">
    <location>
        <begin position="1"/>
        <end position="19"/>
    </location>
</feature>
<dbReference type="PANTHER" id="PTHR43649:SF11">
    <property type="entry name" value="ABC TRANSPORTER SUBSTRATE-BINDING PROTEIN YESO-RELATED"/>
    <property type="match status" value="1"/>
</dbReference>
<evidence type="ECO:0000256" key="2">
    <source>
        <dbReference type="SAM" id="SignalP"/>
    </source>
</evidence>
<dbReference type="InterPro" id="IPR050490">
    <property type="entry name" value="Bact_solute-bd_prot1"/>
</dbReference>
<dbReference type="InterPro" id="IPR006059">
    <property type="entry name" value="SBP"/>
</dbReference>
<gene>
    <name evidence="3" type="ORF">EHV10_02540</name>
</gene>
<protein>
    <submittedName>
        <fullName evidence="3">Carbohydrate ABC transporter substrate-binding protein</fullName>
    </submittedName>
</protein>
<evidence type="ECO:0000313" key="3">
    <source>
        <dbReference type="EMBL" id="RRJ26909.1"/>
    </source>
</evidence>
<dbReference type="PANTHER" id="PTHR43649">
    <property type="entry name" value="ARABINOSE-BINDING PROTEIN-RELATED"/>
    <property type="match status" value="1"/>
</dbReference>
<keyword evidence="2" id="KW-0732">Signal</keyword>
<dbReference type="EMBL" id="RRCO01000001">
    <property type="protein sequence ID" value="RRJ26909.1"/>
    <property type="molecule type" value="Genomic_DNA"/>
</dbReference>
<reference evidence="3 4" key="1">
    <citation type="submission" date="2018-11" db="EMBL/GenBank/DDBJ databases">
        <title>Genome sequencing of Lachnoanaerobaculum sp. KCOM 2030 (= ChDC B114).</title>
        <authorList>
            <person name="Kook J.-K."/>
            <person name="Park S.-N."/>
            <person name="Lim Y.K."/>
        </authorList>
    </citation>
    <scope>NUCLEOTIDE SEQUENCE [LARGE SCALE GENOMIC DNA]</scope>
    <source>
        <strain evidence="3 4">KCOM 2030</strain>
    </source>
</reference>
<name>A0A3P3R1Z3_9FIRM</name>
<dbReference type="Gene3D" id="3.40.190.10">
    <property type="entry name" value="Periplasmic binding protein-like II"/>
    <property type="match status" value="2"/>
</dbReference>
<dbReference type="Proteomes" id="UP000272490">
    <property type="component" value="Unassembled WGS sequence"/>
</dbReference>
<feature type="compositionally biased region" description="Polar residues" evidence="1">
    <location>
        <begin position="35"/>
        <end position="46"/>
    </location>
</feature>
<evidence type="ECO:0000256" key="1">
    <source>
        <dbReference type="SAM" id="MobiDB-lite"/>
    </source>
</evidence>
<evidence type="ECO:0000313" key="4">
    <source>
        <dbReference type="Proteomes" id="UP000272490"/>
    </source>
</evidence>
<proteinExistence type="predicted"/>
<feature type="region of interest" description="Disordered" evidence="1">
    <location>
        <begin position="24"/>
        <end position="46"/>
    </location>
</feature>
<feature type="chain" id="PRO_5039179234" evidence="2">
    <location>
        <begin position="20"/>
        <end position="449"/>
    </location>
</feature>
<keyword evidence="4" id="KW-1185">Reference proteome</keyword>
<dbReference type="PROSITE" id="PS51257">
    <property type="entry name" value="PROKAR_LIPOPROTEIN"/>
    <property type="match status" value="1"/>
</dbReference>
<dbReference type="OrthoDB" id="9764112at2"/>
<accession>A0A3P3R1Z3</accession>
<dbReference type="Pfam" id="PF01547">
    <property type="entry name" value="SBP_bac_1"/>
    <property type="match status" value="1"/>
</dbReference>
<comment type="caution">
    <text evidence="3">The sequence shown here is derived from an EMBL/GenBank/DDBJ whole genome shotgun (WGS) entry which is preliminary data.</text>
</comment>
<dbReference type="AlphaFoldDB" id="A0A3P3R1Z3"/>
<organism evidence="3 4">
    <name type="scientific">Lachnoanaerobaculum gingivalis</name>
    <dbReference type="NCBI Taxonomy" id="2490855"/>
    <lineage>
        <taxon>Bacteria</taxon>
        <taxon>Bacillati</taxon>
        <taxon>Bacillota</taxon>
        <taxon>Clostridia</taxon>
        <taxon>Lachnospirales</taxon>
        <taxon>Lachnospiraceae</taxon>
        <taxon>Lachnoanaerobaculum</taxon>
    </lineage>
</organism>
<dbReference type="RefSeq" id="WP_128673269.1">
    <property type="nucleotide sequence ID" value="NZ_RRCO01000001.1"/>
</dbReference>
<dbReference type="SUPFAM" id="SSF53850">
    <property type="entry name" value="Periplasmic binding protein-like II"/>
    <property type="match status" value="1"/>
</dbReference>